<dbReference type="FunFam" id="3.40.50.720:FF:000240">
    <property type="entry name" value="SDR family oxidoreductase"/>
    <property type="match status" value="1"/>
</dbReference>
<dbReference type="PRINTS" id="PR00081">
    <property type="entry name" value="GDHRDH"/>
</dbReference>
<name>A0A1F5YG64_9BACT</name>
<dbReference type="Gene3D" id="3.40.50.720">
    <property type="entry name" value="NAD(P)-binding Rossmann-like Domain"/>
    <property type="match status" value="1"/>
</dbReference>
<accession>A0A1F5YG64</accession>
<organism evidence="3 4">
    <name type="scientific">Candidatus Glassbacteria bacterium GWA2_58_10</name>
    <dbReference type="NCBI Taxonomy" id="1817865"/>
    <lineage>
        <taxon>Bacteria</taxon>
        <taxon>Candidatus Glassiibacteriota</taxon>
    </lineage>
</organism>
<dbReference type="GO" id="GO:0005975">
    <property type="term" value="P:carbohydrate metabolic process"/>
    <property type="evidence" value="ECO:0007669"/>
    <property type="project" value="UniProtKB-ARBA"/>
</dbReference>
<dbReference type="PANTHER" id="PTHR42760:SF115">
    <property type="entry name" value="3-OXOACYL-[ACYL-CARRIER-PROTEIN] REDUCTASE FABG"/>
    <property type="match status" value="1"/>
</dbReference>
<evidence type="ECO:0000313" key="3">
    <source>
        <dbReference type="EMBL" id="OGF99178.1"/>
    </source>
</evidence>
<keyword evidence="2" id="KW-0560">Oxidoreductase</keyword>
<gene>
    <name evidence="3" type="ORF">A2Z86_04455</name>
</gene>
<dbReference type="Proteomes" id="UP000176992">
    <property type="component" value="Unassembled WGS sequence"/>
</dbReference>
<dbReference type="NCBIfam" id="NF006132">
    <property type="entry name" value="PRK08277.1"/>
    <property type="match status" value="1"/>
</dbReference>
<comment type="similarity">
    <text evidence="1">Belongs to the short-chain dehydrogenases/reductases (SDR) family.</text>
</comment>
<proteinExistence type="inferred from homology"/>
<dbReference type="Pfam" id="PF13561">
    <property type="entry name" value="adh_short_C2"/>
    <property type="match status" value="1"/>
</dbReference>
<evidence type="ECO:0000313" key="4">
    <source>
        <dbReference type="Proteomes" id="UP000176992"/>
    </source>
</evidence>
<dbReference type="GO" id="GO:0016616">
    <property type="term" value="F:oxidoreductase activity, acting on the CH-OH group of donors, NAD or NADP as acceptor"/>
    <property type="evidence" value="ECO:0007669"/>
    <property type="project" value="UniProtKB-ARBA"/>
</dbReference>
<dbReference type="PANTHER" id="PTHR42760">
    <property type="entry name" value="SHORT-CHAIN DEHYDROGENASES/REDUCTASES FAMILY MEMBER"/>
    <property type="match status" value="1"/>
</dbReference>
<dbReference type="InterPro" id="IPR036291">
    <property type="entry name" value="NAD(P)-bd_dom_sf"/>
</dbReference>
<sequence length="272" mass="28521">MAKMFDISNKVIAITGAGGILCSVMAEALAKAGAVVAVLDLREDAAAGVAEKIKSKGGKSLAVKVDVLNRQSIEEAHKRVEGTLGPVDVLINGAGGNKKEATTSPELSFFDLPESAVRWVFDLNCLGTIMPSQIFCRAMAGRGAGNIVNISSMSAFHPLTKVLGYSAAKAAISNFTEWLAVHMAQNYSKAIRVNAIAPGFFLTEQNRFLLVDEKTGQPTERGKSIIAGTPMARYGAPEELLGALIWLISDASSFVTGTVIAVDGGFNAFGGV</sequence>
<dbReference type="PROSITE" id="PS00061">
    <property type="entry name" value="ADH_SHORT"/>
    <property type="match status" value="1"/>
</dbReference>
<dbReference type="AlphaFoldDB" id="A0A1F5YG64"/>
<dbReference type="SUPFAM" id="SSF51735">
    <property type="entry name" value="NAD(P)-binding Rossmann-fold domains"/>
    <property type="match status" value="1"/>
</dbReference>
<dbReference type="PRINTS" id="PR00080">
    <property type="entry name" value="SDRFAMILY"/>
</dbReference>
<dbReference type="InterPro" id="IPR002347">
    <property type="entry name" value="SDR_fam"/>
</dbReference>
<protein>
    <submittedName>
        <fullName evidence="3">D-mannonate oxidoreductase</fullName>
    </submittedName>
</protein>
<comment type="caution">
    <text evidence="3">The sequence shown here is derived from an EMBL/GenBank/DDBJ whole genome shotgun (WGS) entry which is preliminary data.</text>
</comment>
<evidence type="ECO:0000256" key="1">
    <source>
        <dbReference type="ARBA" id="ARBA00006484"/>
    </source>
</evidence>
<dbReference type="InterPro" id="IPR020904">
    <property type="entry name" value="Sc_DH/Rdtase_CS"/>
</dbReference>
<dbReference type="EMBL" id="MFIV01000039">
    <property type="protein sequence ID" value="OGF99178.1"/>
    <property type="molecule type" value="Genomic_DNA"/>
</dbReference>
<evidence type="ECO:0000256" key="2">
    <source>
        <dbReference type="ARBA" id="ARBA00023002"/>
    </source>
</evidence>
<reference evidence="3 4" key="1">
    <citation type="journal article" date="2016" name="Nat. Commun.">
        <title>Thousands of microbial genomes shed light on interconnected biogeochemical processes in an aquifer system.</title>
        <authorList>
            <person name="Anantharaman K."/>
            <person name="Brown C.T."/>
            <person name="Hug L.A."/>
            <person name="Sharon I."/>
            <person name="Castelle C.J."/>
            <person name="Probst A.J."/>
            <person name="Thomas B.C."/>
            <person name="Singh A."/>
            <person name="Wilkins M.J."/>
            <person name="Karaoz U."/>
            <person name="Brodie E.L."/>
            <person name="Williams K.H."/>
            <person name="Hubbard S.S."/>
            <person name="Banfield J.F."/>
        </authorList>
    </citation>
    <scope>NUCLEOTIDE SEQUENCE [LARGE SCALE GENOMIC DNA]</scope>
</reference>